<organism evidence="1 2">
    <name type="scientific">Mycolicibacterium mucogenicum</name>
    <name type="common">Mycobacterium mucogenicum</name>
    <dbReference type="NCBI Taxonomy" id="56689"/>
    <lineage>
        <taxon>Bacteria</taxon>
        <taxon>Bacillati</taxon>
        <taxon>Actinomycetota</taxon>
        <taxon>Actinomycetes</taxon>
        <taxon>Mycobacteriales</taxon>
        <taxon>Mycobacteriaceae</taxon>
        <taxon>Mycolicibacterium</taxon>
    </lineage>
</organism>
<dbReference type="AlphaFoldDB" id="A0A4R5W729"/>
<proteinExistence type="predicted"/>
<sequence>MLHPVAVTEPVRPTDLTGPGWALVDNGAVTAGGRGDALVMLNHDEIARRAEHGLGAVTNYALLGALLNLPLATPVRMRTLSVHDMVILGEAPPGVIDVDEAGWVTRRLAAPLTVAAAVVEGTGWRNITRRAARFLPFCQQIALFPCAPRGFSSVAWEASFAGIGVWIRDGEDITEAVCARPYVRRFWKAAGWEFQEIAYREHLKATRPAVLSGGPAGRRARTMRAAFDPRQLSLL</sequence>
<gene>
    <name evidence="1" type="ORF">EUA03_25865</name>
</gene>
<dbReference type="Proteomes" id="UP000294929">
    <property type="component" value="Unassembled WGS sequence"/>
</dbReference>
<comment type="caution">
    <text evidence="1">The sequence shown here is derived from an EMBL/GenBank/DDBJ whole genome shotgun (WGS) entry which is preliminary data.</text>
</comment>
<reference evidence="1 2" key="1">
    <citation type="submission" date="2019-01" db="EMBL/GenBank/DDBJ databases">
        <title>High-quality-draft genome sequences of five non-tuberculosis mycobacteriaceae isolated from a nosocomial environment.</title>
        <authorList>
            <person name="Tiago I."/>
            <person name="Alarico S."/>
            <person name="Pereira S.G."/>
            <person name="Coelho C."/>
            <person name="Maranha A."/>
            <person name="Empadinhas N."/>
        </authorList>
    </citation>
    <scope>NUCLEOTIDE SEQUENCE [LARGE SCALE GENOMIC DNA]</scope>
    <source>
        <strain evidence="1 2">24AIII</strain>
    </source>
</reference>
<accession>A0A4R5W729</accession>
<dbReference type="RefSeq" id="WP_133428367.1">
    <property type="nucleotide sequence ID" value="NZ_SDLO01000037.1"/>
</dbReference>
<name>A0A4R5W729_MYCMU</name>
<protein>
    <submittedName>
        <fullName evidence="1">Uncharacterized protein</fullName>
    </submittedName>
</protein>
<evidence type="ECO:0000313" key="2">
    <source>
        <dbReference type="Proteomes" id="UP000294929"/>
    </source>
</evidence>
<evidence type="ECO:0000313" key="1">
    <source>
        <dbReference type="EMBL" id="TDK84584.1"/>
    </source>
</evidence>
<dbReference type="EMBL" id="SDLO01000037">
    <property type="protein sequence ID" value="TDK84584.1"/>
    <property type="molecule type" value="Genomic_DNA"/>
</dbReference>